<keyword evidence="5" id="KW-1185">Reference proteome</keyword>
<proteinExistence type="predicted"/>
<sequence length="219" mass="23690">MSDDETYPGPREVVTGDQPVSQIPGDDVPPTSGTGLCLSGGGYRAMLFHLGVLWRLNDAGMLPRLDRVSSVSGGSITAGVLALNWNALRLDRAGVAQDFEGQVVDPVRRLAGVGIDVASVVAGLGLPFTSVSDRVVKAYRRHLFGSATLQDLPDRPKFVINATNLESGVLMRFSKAYLADYRWVRCRTPPCPSPWRWPRPLPSPRCCHRARSTSSTSTG</sequence>
<dbReference type="Pfam" id="PF01734">
    <property type="entry name" value="Patatin"/>
    <property type="match status" value="1"/>
</dbReference>
<evidence type="ECO:0000256" key="2">
    <source>
        <dbReference type="SAM" id="MobiDB-lite"/>
    </source>
</evidence>
<accession>A0ABP8KFE8</accession>
<evidence type="ECO:0000259" key="3">
    <source>
        <dbReference type="Pfam" id="PF01734"/>
    </source>
</evidence>
<reference evidence="5" key="1">
    <citation type="journal article" date="2019" name="Int. J. Syst. Evol. Microbiol.">
        <title>The Global Catalogue of Microorganisms (GCM) 10K type strain sequencing project: providing services to taxonomists for standard genome sequencing and annotation.</title>
        <authorList>
            <consortium name="The Broad Institute Genomics Platform"/>
            <consortium name="The Broad Institute Genome Sequencing Center for Infectious Disease"/>
            <person name="Wu L."/>
            <person name="Ma J."/>
        </authorList>
    </citation>
    <scope>NUCLEOTIDE SEQUENCE [LARGE SCALE GENOMIC DNA]</scope>
    <source>
        <strain evidence="5">JCM 17809</strain>
    </source>
</reference>
<dbReference type="Proteomes" id="UP001500945">
    <property type="component" value="Unassembled WGS sequence"/>
</dbReference>
<name>A0ABP8KFE8_9MICO</name>
<feature type="region of interest" description="Disordered" evidence="2">
    <location>
        <begin position="1"/>
        <end position="31"/>
    </location>
</feature>
<gene>
    <name evidence="4" type="ORF">GCM10023168_19200</name>
</gene>
<dbReference type="RefSeq" id="WP_345205099.1">
    <property type="nucleotide sequence ID" value="NZ_BAABGM010000012.1"/>
</dbReference>
<dbReference type="InterPro" id="IPR002641">
    <property type="entry name" value="PNPLA_dom"/>
</dbReference>
<evidence type="ECO:0000256" key="1">
    <source>
        <dbReference type="ARBA" id="ARBA00023098"/>
    </source>
</evidence>
<evidence type="ECO:0000313" key="4">
    <source>
        <dbReference type="EMBL" id="GAA4405480.1"/>
    </source>
</evidence>
<feature type="domain" description="PNPLA" evidence="3">
    <location>
        <begin position="36"/>
        <end position="159"/>
    </location>
</feature>
<evidence type="ECO:0000313" key="5">
    <source>
        <dbReference type="Proteomes" id="UP001500945"/>
    </source>
</evidence>
<dbReference type="EMBL" id="BAABGM010000012">
    <property type="protein sequence ID" value="GAA4405480.1"/>
    <property type="molecule type" value="Genomic_DNA"/>
</dbReference>
<organism evidence="4 5">
    <name type="scientific">Fodinibacter luteus</name>
    <dbReference type="NCBI Taxonomy" id="552064"/>
    <lineage>
        <taxon>Bacteria</taxon>
        <taxon>Bacillati</taxon>
        <taxon>Actinomycetota</taxon>
        <taxon>Actinomycetes</taxon>
        <taxon>Micrococcales</taxon>
        <taxon>Intrasporangiaceae</taxon>
        <taxon>Fodinibacter (ex Wang et al. 2009)</taxon>
    </lineage>
</organism>
<dbReference type="SUPFAM" id="SSF52151">
    <property type="entry name" value="FabD/lysophospholipase-like"/>
    <property type="match status" value="1"/>
</dbReference>
<protein>
    <recommendedName>
        <fullName evidence="3">PNPLA domain-containing protein</fullName>
    </recommendedName>
</protein>
<dbReference type="Gene3D" id="3.40.1090.10">
    <property type="entry name" value="Cytosolic phospholipase A2 catalytic domain"/>
    <property type="match status" value="1"/>
</dbReference>
<comment type="caution">
    <text evidence="4">The sequence shown here is derived from an EMBL/GenBank/DDBJ whole genome shotgun (WGS) entry which is preliminary data.</text>
</comment>
<dbReference type="InterPro" id="IPR016035">
    <property type="entry name" value="Acyl_Trfase/lysoPLipase"/>
</dbReference>
<keyword evidence="1" id="KW-0443">Lipid metabolism</keyword>